<sequence>MADIVGKQIHGFRVQRAETVREIGGKAYELRHEQSGARVLYIQTEDDNKVFSISFRTTPKDSTGVPHICEHSTLCGSRKFPLKEPFVELVKGSLNTFLNAMTFPDKTMYPVASRNDRDFKNLMDVYLDAVFFPAMLKDRQVLMQEGWHYEMADEDSPMSYSGVVYNEMKGVFSSPDAQLERHVMSLLFPQTTYGVESGGDPDVIPTLTFEDFTAFYRTYYHPSNSYIFLYGNMDMEATLAFIDEEYLRHFTYTSTDSAIARQTCPGSIVKTFPYGVASDEKTAGKTLHSLTYVVDDAADPTLGLAFKVLTYVLVTSPAAVLKKALSDAGVGKDITADFQDGLLQPLWSLSINGSEPSAQAKILPIVRQTLTDLVHNGIDRQALEGALNRVEFTLREADFAGRPKGLIYGIRCMDTWLYDKDPLAALRYEESLRILRQGLQTKYYEDILQTYLLQNPYYALVSLVPERGGTEQHDRKQAETLAAYKKTLSAAEIKDIVASTKALKKRQETPDTAAALATIPVLSRRDLASQAEAVEMHKETVAGVTVVRVPDRTNGITYIDAYFDLHGITAAELPYVYLLSDVLGDMDTRRRTYAELASQIDLYTGGLDVSVAAFSDYQDATAYTPVFKVKVKSLNGNVAQTAALLQEITTASVFTKRERLIELVEELKAGWDMDAFRRGHTLVMHRLLSYVSPVEAFSDGGEFSYYRFLTKLAATIRERADEVAKTLQTLLEKIMTKAALTVAVTGEGAAYEATAQALSSWFGALPQGRRQTALCRFTLQRKNEGIMTGGKVQYVAKGGNFRQHGFAYTGALAVLDTILQYGYLWTKIRVQGGAYGAMTRFCGNGDMVLCSYRDPNLRSSIEAYDALPDYLATFDVSDREMTKYVIGTLSRIDIPLTPSLRGAKAMSRYFTGLTAEAEQRRRDQVLQATVQDIRDLAPLLRAVMADNNLCVMGSEGIIRREKELFTSLLPLTE</sequence>
<dbReference type="SMART" id="SM01264">
    <property type="entry name" value="M16C_associated"/>
    <property type="match status" value="1"/>
</dbReference>
<proteinExistence type="predicted"/>
<evidence type="ECO:0000259" key="1">
    <source>
        <dbReference type="SMART" id="SM01264"/>
    </source>
</evidence>
<dbReference type="InterPro" id="IPR007863">
    <property type="entry name" value="Peptidase_M16_C"/>
</dbReference>
<dbReference type="Pfam" id="PF08367">
    <property type="entry name" value="M16C_assoc"/>
    <property type="match status" value="1"/>
</dbReference>
<dbReference type="InterPro" id="IPR055130">
    <property type="entry name" value="PreP_C"/>
</dbReference>
<reference evidence="2 3" key="1">
    <citation type="submission" date="2011-04" db="EMBL/GenBank/DDBJ databases">
        <authorList>
            <person name="Harkins D.M."/>
            <person name="Madupu R."/>
            <person name="Durkin A.S."/>
            <person name="Torralba M."/>
            <person name="Methe B."/>
            <person name="Sutton G.G."/>
            <person name="Nelson K.E."/>
        </authorList>
    </citation>
    <scope>NUCLEOTIDE SEQUENCE [LARGE SCALE GENOMIC DNA]</scope>
    <source>
        <strain evidence="2 3">UPII 199-6</strain>
    </source>
</reference>
<evidence type="ECO:0000313" key="3">
    <source>
        <dbReference type="Proteomes" id="UP000004018"/>
    </source>
</evidence>
<dbReference type="Gene3D" id="3.30.830.10">
    <property type="entry name" value="Metalloenzyme, LuxS/M16 peptidase-like"/>
    <property type="match status" value="4"/>
</dbReference>
<dbReference type="PANTHER" id="PTHR43016:SF13">
    <property type="entry name" value="PRESEQUENCE PROTEASE, MITOCHONDRIAL"/>
    <property type="match status" value="1"/>
</dbReference>
<keyword evidence="3" id="KW-1185">Reference proteome</keyword>
<gene>
    <name evidence="2" type="ORF">HMPREF1039_0726</name>
</gene>
<dbReference type="InterPro" id="IPR013578">
    <property type="entry name" value="Peptidase_M16C_assoc"/>
</dbReference>
<feature type="domain" description="Peptidase M16C associated" evidence="1">
    <location>
        <begin position="463"/>
        <end position="712"/>
    </location>
</feature>
<dbReference type="Proteomes" id="UP000004018">
    <property type="component" value="Unassembled WGS sequence"/>
</dbReference>
<protein>
    <submittedName>
        <fullName evidence="2">Peptidase M16 inactive domain protein</fullName>
        <ecNumber evidence="2">3.4.24.-</ecNumber>
    </submittedName>
</protein>
<dbReference type="Pfam" id="PF05193">
    <property type="entry name" value="Peptidase_M16_C"/>
    <property type="match status" value="1"/>
</dbReference>
<dbReference type="Pfam" id="PF22516">
    <property type="entry name" value="PreP_C"/>
    <property type="match status" value="1"/>
</dbReference>
<dbReference type="GO" id="GO:0016787">
    <property type="term" value="F:hydrolase activity"/>
    <property type="evidence" value="ECO:0007669"/>
    <property type="project" value="UniProtKB-KW"/>
</dbReference>
<organism evidence="2 3">
    <name type="scientific">Megasphaera lornae</name>
    <dbReference type="NCBI Taxonomy" id="1000568"/>
    <lineage>
        <taxon>Bacteria</taxon>
        <taxon>Bacillati</taxon>
        <taxon>Bacillota</taxon>
        <taxon>Negativicutes</taxon>
        <taxon>Veillonellales</taxon>
        <taxon>Veillonellaceae</taxon>
        <taxon>Megasphaera</taxon>
    </lineage>
</organism>
<comment type="caution">
    <text evidence="2">The sequence shown here is derived from an EMBL/GenBank/DDBJ whole genome shotgun (WGS) entry which is preliminary data.</text>
</comment>
<dbReference type="PANTHER" id="PTHR43016">
    <property type="entry name" value="PRESEQUENCE PROTEASE"/>
    <property type="match status" value="1"/>
</dbReference>
<evidence type="ECO:0000313" key="2">
    <source>
        <dbReference type="EMBL" id="EGL40342.1"/>
    </source>
</evidence>
<keyword evidence="2" id="KW-0378">Hydrolase</keyword>
<dbReference type="Pfam" id="PF00675">
    <property type="entry name" value="Peptidase_M16"/>
    <property type="match status" value="1"/>
</dbReference>
<dbReference type="EC" id="3.4.24.-" evidence="2"/>
<dbReference type="RefSeq" id="WP_007391205.1">
    <property type="nucleotide sequence ID" value="NZ_AFIJ01000029.1"/>
</dbReference>
<dbReference type="EMBL" id="AFIJ01000029">
    <property type="protein sequence ID" value="EGL40342.1"/>
    <property type="molecule type" value="Genomic_DNA"/>
</dbReference>
<accession>A0ABP2L3Z0</accession>
<dbReference type="SUPFAM" id="SSF63411">
    <property type="entry name" value="LuxS/MPP-like metallohydrolase"/>
    <property type="match status" value="4"/>
</dbReference>
<dbReference type="InterPro" id="IPR011765">
    <property type="entry name" value="Pept_M16_N"/>
</dbReference>
<name>A0ABP2L3Z0_9FIRM</name>
<dbReference type="InterPro" id="IPR011249">
    <property type="entry name" value="Metalloenz_LuxS/M16"/>
</dbReference>